<feature type="transmembrane region" description="Helical" evidence="2">
    <location>
        <begin position="322"/>
        <end position="348"/>
    </location>
</feature>
<evidence type="ECO:0000313" key="4">
    <source>
        <dbReference type="Proteomes" id="UP000482800"/>
    </source>
</evidence>
<feature type="transmembrane region" description="Helical" evidence="2">
    <location>
        <begin position="36"/>
        <end position="58"/>
    </location>
</feature>
<reference evidence="3 4" key="1">
    <citation type="submission" date="2020-03" db="EMBL/GenBank/DDBJ databases">
        <title>Whole genome shotgun sequence of Phytohabitans houttuyneae NBRC 108639.</title>
        <authorList>
            <person name="Komaki H."/>
            <person name="Tamura T."/>
        </authorList>
    </citation>
    <scope>NUCLEOTIDE SEQUENCE [LARGE SCALE GENOMIC DNA]</scope>
    <source>
        <strain evidence="3 4">NBRC 108639</strain>
    </source>
</reference>
<name>A0A6V8K9Q0_9ACTN</name>
<keyword evidence="2" id="KW-0472">Membrane</keyword>
<keyword evidence="2" id="KW-1133">Transmembrane helix</keyword>
<protein>
    <submittedName>
        <fullName evidence="3">Membrane protein</fullName>
    </submittedName>
</protein>
<feature type="region of interest" description="Disordered" evidence="1">
    <location>
        <begin position="433"/>
        <end position="482"/>
    </location>
</feature>
<dbReference type="PANTHER" id="PTHR36840">
    <property type="entry name" value="BLL5714 PROTEIN"/>
    <property type="match status" value="1"/>
</dbReference>
<feature type="transmembrane region" description="Helical" evidence="2">
    <location>
        <begin position="296"/>
        <end position="316"/>
    </location>
</feature>
<keyword evidence="4" id="KW-1185">Reference proteome</keyword>
<keyword evidence="2" id="KW-0812">Transmembrane</keyword>
<evidence type="ECO:0000256" key="2">
    <source>
        <dbReference type="SAM" id="Phobius"/>
    </source>
</evidence>
<gene>
    <name evidence="3" type="primary">ltrA</name>
    <name evidence="3" type="ORF">Phou_061220</name>
</gene>
<evidence type="ECO:0000256" key="1">
    <source>
        <dbReference type="SAM" id="MobiDB-lite"/>
    </source>
</evidence>
<feature type="transmembrane region" description="Helical" evidence="2">
    <location>
        <begin position="64"/>
        <end position="83"/>
    </location>
</feature>
<feature type="transmembrane region" description="Helical" evidence="2">
    <location>
        <begin position="131"/>
        <end position="151"/>
    </location>
</feature>
<organism evidence="3 4">
    <name type="scientific">Phytohabitans houttuyneae</name>
    <dbReference type="NCBI Taxonomy" id="1076126"/>
    <lineage>
        <taxon>Bacteria</taxon>
        <taxon>Bacillati</taxon>
        <taxon>Actinomycetota</taxon>
        <taxon>Actinomycetes</taxon>
        <taxon>Micromonosporales</taxon>
        <taxon>Micromonosporaceae</taxon>
    </lineage>
</organism>
<dbReference type="RefSeq" id="WP_173061816.1">
    <property type="nucleotide sequence ID" value="NZ_BAABGO010000042.1"/>
</dbReference>
<feature type="compositionally biased region" description="Low complexity" evidence="1">
    <location>
        <begin position="433"/>
        <end position="442"/>
    </location>
</feature>
<dbReference type="AlphaFoldDB" id="A0A6V8K9Q0"/>
<feature type="transmembrane region" description="Helical" evidence="2">
    <location>
        <begin position="187"/>
        <end position="207"/>
    </location>
</feature>
<feature type="transmembrane region" description="Helical" evidence="2">
    <location>
        <begin position="163"/>
        <end position="181"/>
    </location>
</feature>
<dbReference type="Pfam" id="PF06772">
    <property type="entry name" value="LtrA"/>
    <property type="match status" value="1"/>
</dbReference>
<proteinExistence type="predicted"/>
<feature type="transmembrane region" description="Helical" evidence="2">
    <location>
        <begin position="95"/>
        <end position="119"/>
    </location>
</feature>
<dbReference type="EMBL" id="BLPF01000002">
    <property type="protein sequence ID" value="GFJ81942.1"/>
    <property type="molecule type" value="Genomic_DNA"/>
</dbReference>
<feature type="transmembrane region" description="Helical" evidence="2">
    <location>
        <begin position="227"/>
        <end position="247"/>
    </location>
</feature>
<dbReference type="PANTHER" id="PTHR36840:SF1">
    <property type="entry name" value="BLL5714 PROTEIN"/>
    <property type="match status" value="1"/>
</dbReference>
<dbReference type="Proteomes" id="UP000482800">
    <property type="component" value="Unassembled WGS sequence"/>
</dbReference>
<dbReference type="InterPro" id="IPR010640">
    <property type="entry name" value="Low_temperature_requirement_A"/>
</dbReference>
<feature type="compositionally biased region" description="Pro residues" evidence="1">
    <location>
        <begin position="443"/>
        <end position="457"/>
    </location>
</feature>
<reference evidence="3 4" key="2">
    <citation type="submission" date="2020-03" db="EMBL/GenBank/DDBJ databases">
        <authorList>
            <person name="Ichikawa N."/>
            <person name="Kimura A."/>
            <person name="Kitahashi Y."/>
            <person name="Uohara A."/>
        </authorList>
    </citation>
    <scope>NUCLEOTIDE SEQUENCE [LARGE SCALE GENOMIC DNA]</scope>
    <source>
        <strain evidence="3 4">NBRC 108639</strain>
    </source>
</reference>
<feature type="transmembrane region" description="Helical" evidence="2">
    <location>
        <begin position="253"/>
        <end position="275"/>
    </location>
</feature>
<sequence>MSESESELASRLRDDLRHRLRPMSGRGPGSVTPLELFYDLIYVIAFAVAADELAHAVIEGEVGAGLGAYVFAIFGVTWAWLNFTWFSSAYGNDDALFRVATVVQMVGVVIFTFGLPVSFADTAHGGSPNNVLLVVGYIIMRLPLVALWLRAAREDRDHRRTSTAYAVAITVAQVGWALTTLPGLPTGATIAALVVLAAAELVAPAVIEGRLGRAPWSAGHVAERFGLLTLITLGEVVAATVAAVGVLVRDTGWSVAAIVIAASGLVIAAGLWWAYYLVPARTILTRSPARIFPWRYAHLPLFGAIAAVGAGLRVAADGVEQQLLSLLQITLALAIPVAIVIILIFLLWSLLVGAFDLTHLPLFVCTLVPIAAAIVIAVVVDPHTPIDLAEDADLAALFTVIALVSVACVVEVVGHEKVGYSHTLRAVTRNLQPSPADSAAQPSPGPSTPRNPSPGATPAPAARSPHPRRRQPLAPQPIKLGIRRSVMPMTAHPICQGRCRFIAI</sequence>
<accession>A0A6V8K9Q0</accession>
<evidence type="ECO:0000313" key="3">
    <source>
        <dbReference type="EMBL" id="GFJ81942.1"/>
    </source>
</evidence>
<comment type="caution">
    <text evidence="3">The sequence shown here is derived from an EMBL/GenBank/DDBJ whole genome shotgun (WGS) entry which is preliminary data.</text>
</comment>
<feature type="transmembrane region" description="Helical" evidence="2">
    <location>
        <begin position="392"/>
        <end position="413"/>
    </location>
</feature>
<feature type="transmembrane region" description="Helical" evidence="2">
    <location>
        <begin position="360"/>
        <end position="380"/>
    </location>
</feature>